<dbReference type="EMBL" id="EU309041">
    <property type="protein sequence ID" value="ABY65842.1"/>
    <property type="molecule type" value="Genomic_DNA"/>
</dbReference>
<dbReference type="Proteomes" id="UP000203316">
    <property type="component" value="Segment"/>
</dbReference>
<dbReference type="GO" id="GO:0019028">
    <property type="term" value="C:viral capsid"/>
    <property type="evidence" value="ECO:0007669"/>
    <property type="project" value="InterPro"/>
</dbReference>
<evidence type="ECO:0000313" key="2">
    <source>
        <dbReference type="Proteomes" id="UP000203316"/>
    </source>
</evidence>
<accession>B0FDY4</accession>
<name>B0FDY4_9ABAC</name>
<dbReference type="GeneID" id="5850519"/>
<evidence type="ECO:0000313" key="1">
    <source>
        <dbReference type="EMBL" id="ABY65842.1"/>
    </source>
</evidence>
<sequence length="237" mass="26999">MAATTTPAETHVAETTTTPSLQFQYDDEQIEVIIIDNGEEDRDGYVELSAAVRLISPIATIRNFNKAVMWTNVLPCQKLTRNNKNYVHVNALCKYLFTYNLANAKHPHQYYVLKRLIGDLIVGAQSQIVDPIHEIKTQLCTLQECLTGNQLGSDLQQQQHQTVFQPTTSRIHDASPSWSESFREIVRHENNAVYTNVMALLDHIKNVQVDLTNKLAFSNDTMLDNFKSLKDIIIRKK</sequence>
<reference evidence="1 2" key="1">
    <citation type="submission" date="2007-11" db="EMBL/GenBank/DDBJ databases">
        <title>Sequence and organization of Orgyia leucostigma nucleopolyhedrovirus genome.</title>
        <authorList>
            <person name="Eveleigh R.J.M."/>
            <person name="Lapointe R."/>
            <person name="Graham R.I."/>
            <person name="Lauzon H.A.M."/>
            <person name="Pavlik L."/>
            <person name="Arif B.M."/>
            <person name="Lucarotti C.J."/>
        </authorList>
    </citation>
    <scope>NUCLEOTIDE SEQUENCE [LARGE SCALE GENOMIC DNA]</scope>
    <source>
        <strain evidence="1">CFS-77</strain>
    </source>
</reference>
<dbReference type="OrthoDB" id="18599at10239"/>
<dbReference type="KEGG" id="vg:5850519"/>
<dbReference type="InterPro" id="IPR007765">
    <property type="entry name" value="Baculo_p24"/>
</dbReference>
<protein>
    <submittedName>
        <fullName evidence="1">p24</fullName>
    </submittedName>
</protein>
<dbReference type="RefSeq" id="YP_001651026.1">
    <property type="nucleotide sequence ID" value="NC_010276.1"/>
</dbReference>
<organism evidence="1 2">
    <name type="scientific">Orgyia leucostigma nucleopolyhedrovirus</name>
    <dbReference type="NCBI Taxonomy" id="490711"/>
    <lineage>
        <taxon>Viruses</taxon>
        <taxon>Viruses incertae sedis</taxon>
        <taxon>Naldaviricetes</taxon>
        <taxon>Lefavirales</taxon>
        <taxon>Baculoviridae</taxon>
        <taxon>Alphabaculovirus</taxon>
        <taxon>Alphabaculovirus orleucostigmae</taxon>
    </lineage>
</organism>
<proteinExistence type="predicted"/>
<keyword evidence="2" id="KW-1185">Reference proteome</keyword>
<dbReference type="Pfam" id="PF05073">
    <property type="entry name" value="Baculo_p24"/>
    <property type="match status" value="1"/>
</dbReference>
<gene>
    <name evidence="1" type="primary">p24</name>
</gene>